<dbReference type="EMBL" id="CABD030067083">
    <property type="status" value="NOT_ANNOTATED_CDS"/>
    <property type="molecule type" value="Genomic_DNA"/>
</dbReference>
<dbReference type="OMA" id="PDIRWIK"/>
<dbReference type="CDD" id="cd00054">
    <property type="entry name" value="EGF_CA"/>
    <property type="match status" value="5"/>
</dbReference>
<dbReference type="InterPro" id="IPR013106">
    <property type="entry name" value="Ig_V-set"/>
</dbReference>
<feature type="domain" description="Ig-like" evidence="18">
    <location>
        <begin position="3356"/>
        <end position="3442"/>
    </location>
</feature>
<feature type="domain" description="Ig-like" evidence="18">
    <location>
        <begin position="2824"/>
        <end position="2911"/>
    </location>
</feature>
<comment type="caution">
    <text evidence="15">Lacks conserved residue(s) required for the propagation of feature annotation.</text>
</comment>
<dbReference type="GeneTree" id="ENSGT00940000162328"/>
<dbReference type="Bgee" id="ENSGGOG00000010199">
    <property type="expression patterns" value="Expressed in heart and 1 other cell type or tissue"/>
</dbReference>
<feature type="domain" description="Ig-like" evidence="18">
    <location>
        <begin position="2354"/>
        <end position="2443"/>
    </location>
</feature>
<dbReference type="PROSITE" id="PS50835">
    <property type="entry name" value="IG_LIKE"/>
    <property type="match status" value="37"/>
</dbReference>
<dbReference type="Pfam" id="PF13927">
    <property type="entry name" value="Ig_3"/>
    <property type="match status" value="7"/>
</dbReference>
<feature type="domain" description="Ig-like" evidence="18">
    <location>
        <begin position="605"/>
        <end position="688"/>
    </location>
</feature>
<dbReference type="FunFam" id="2.60.40.10:FF:002817">
    <property type="entry name" value="Hemicentin-2"/>
    <property type="match status" value="1"/>
</dbReference>
<dbReference type="FunFam" id="3.40.50.410:FF:000032">
    <property type="entry name" value="Hemicentin 1"/>
    <property type="match status" value="1"/>
</dbReference>
<dbReference type="Gene3D" id="2.40.155.10">
    <property type="entry name" value="Green fluorescent protein"/>
    <property type="match status" value="1"/>
</dbReference>
<feature type="domain" description="Ig-like" evidence="18">
    <location>
        <begin position="1584"/>
        <end position="1670"/>
    </location>
</feature>
<dbReference type="SMART" id="SM00408">
    <property type="entry name" value="IGc2"/>
    <property type="match status" value="38"/>
</dbReference>
<evidence type="ECO:0000259" key="17">
    <source>
        <dbReference type="PROSITE" id="PS50026"/>
    </source>
</evidence>
<evidence type="ECO:0000259" key="19">
    <source>
        <dbReference type="PROSITE" id="PS50993"/>
    </source>
</evidence>
<feature type="domain" description="Ig-like" evidence="18">
    <location>
        <begin position="3717"/>
        <end position="3800"/>
    </location>
</feature>
<evidence type="ECO:0000256" key="6">
    <source>
        <dbReference type="ARBA" id="ARBA00022536"/>
    </source>
</evidence>
<keyword evidence="11 15" id="KW-1015">Disulfide bond</keyword>
<dbReference type="FunFam" id="2.60.40.10:FF:000186">
    <property type="entry name" value="Hemicentin 1"/>
    <property type="match status" value="3"/>
</dbReference>
<dbReference type="FunFam" id="2.60.40.10:FF:001944">
    <property type="entry name" value="Hemicentin 2"/>
    <property type="match status" value="1"/>
</dbReference>
<dbReference type="FunFam" id="2.60.40.10:FF:001859">
    <property type="entry name" value="Hemicentin 2"/>
    <property type="match status" value="1"/>
</dbReference>
<dbReference type="Pfam" id="PF07645">
    <property type="entry name" value="EGF_CA"/>
    <property type="match status" value="4"/>
</dbReference>
<keyword evidence="4" id="KW-0964">Secreted</keyword>
<feature type="domain" description="Ig-like" evidence="18">
    <location>
        <begin position="515"/>
        <end position="600"/>
    </location>
</feature>
<dbReference type="FunFam" id="2.60.40.10:FF:001585">
    <property type="entry name" value="Hemicentin-2"/>
    <property type="match status" value="1"/>
</dbReference>
<dbReference type="InParanoid" id="G3R3X9"/>
<feature type="disulfide bond" evidence="15">
    <location>
        <begin position="4373"/>
        <end position="4383"/>
    </location>
</feature>
<dbReference type="FunFam" id="2.60.40.10:FF:000285">
    <property type="entry name" value="Hemicentin 1"/>
    <property type="match status" value="3"/>
</dbReference>
<dbReference type="InterPro" id="IPR056861">
    <property type="entry name" value="HMCN1-like_VWA"/>
</dbReference>
<reference evidence="20" key="3">
    <citation type="submission" date="2025-08" db="UniProtKB">
        <authorList>
            <consortium name="Ensembl"/>
        </authorList>
    </citation>
    <scope>IDENTIFICATION</scope>
</reference>
<dbReference type="InterPro" id="IPR006605">
    <property type="entry name" value="G2_nidogen/fibulin_G2F"/>
</dbReference>
<dbReference type="FunFam" id="2.60.40.10:FF:001759">
    <property type="entry name" value="Hemicentin 2"/>
    <property type="match status" value="1"/>
</dbReference>
<dbReference type="EMBL" id="CABD030067078">
    <property type="status" value="NOT_ANNOTATED_CDS"/>
    <property type="molecule type" value="Genomic_DNA"/>
</dbReference>
<comment type="subcellular location">
    <subcellularLocation>
        <location evidence="2">Cleavage furrow</location>
    </subcellularLocation>
    <subcellularLocation>
        <location evidence="1">Secreted</location>
        <location evidence="1">Extracellular space</location>
        <location evidence="1">Extracellular matrix</location>
    </subcellularLocation>
</comment>
<dbReference type="CDD" id="cd00096">
    <property type="entry name" value="Ig"/>
    <property type="match status" value="12"/>
</dbReference>
<dbReference type="FunFam" id="2.60.40.10:FF:001664">
    <property type="entry name" value="Hemicentin 2"/>
    <property type="match status" value="1"/>
</dbReference>
<feature type="domain" description="Ig-like" evidence="18">
    <location>
        <begin position="2050"/>
        <end position="2141"/>
    </location>
</feature>
<dbReference type="PANTHER" id="PTHR45080">
    <property type="entry name" value="CONTACTIN 5"/>
    <property type="match status" value="1"/>
</dbReference>
<dbReference type="FunFam" id="2.60.40.10:FF:000675">
    <property type="entry name" value="Hemicentin 1"/>
    <property type="match status" value="1"/>
</dbReference>
<dbReference type="GO" id="GO:0005604">
    <property type="term" value="C:basement membrane"/>
    <property type="evidence" value="ECO:0007669"/>
    <property type="project" value="Ensembl"/>
</dbReference>
<dbReference type="FunFam" id="2.60.40.10:FF:001133">
    <property type="entry name" value="Hemicentin 1"/>
    <property type="match status" value="1"/>
</dbReference>
<dbReference type="SMART" id="SM00406">
    <property type="entry name" value="IGv"/>
    <property type="match status" value="12"/>
</dbReference>
<feature type="domain" description="Ig-like" evidence="18">
    <location>
        <begin position="3628"/>
        <end position="3709"/>
    </location>
</feature>
<dbReference type="EMBL" id="CABD030067076">
    <property type="status" value="NOT_ANNOTATED_CDS"/>
    <property type="molecule type" value="Genomic_DNA"/>
</dbReference>
<evidence type="ECO:0000256" key="10">
    <source>
        <dbReference type="ARBA" id="ARBA00022837"/>
    </source>
</evidence>
<dbReference type="GO" id="GO:0005576">
    <property type="term" value="C:extracellular region"/>
    <property type="evidence" value="ECO:0007669"/>
    <property type="project" value="Ensembl"/>
</dbReference>
<dbReference type="Proteomes" id="UP000001519">
    <property type="component" value="Chromosome 9"/>
</dbReference>
<feature type="domain" description="Ig-like" evidence="18">
    <location>
        <begin position="2729"/>
        <end position="2819"/>
    </location>
</feature>
<feature type="domain" description="EGF-like" evidence="17">
    <location>
        <begin position="4219"/>
        <end position="4257"/>
    </location>
</feature>
<evidence type="ECO:0000256" key="15">
    <source>
        <dbReference type="PROSITE-ProRule" id="PRU00076"/>
    </source>
</evidence>
<dbReference type="FunFam" id="2.10.25.10:FF:000010">
    <property type="entry name" value="Pro-epidermal growth factor"/>
    <property type="match status" value="1"/>
</dbReference>
<reference evidence="20" key="4">
    <citation type="submission" date="2025-09" db="UniProtKB">
        <authorList>
            <consortium name="Ensembl"/>
        </authorList>
    </citation>
    <scope>IDENTIFICATION</scope>
</reference>
<dbReference type="InterPro" id="IPR000152">
    <property type="entry name" value="EGF-type_Asp/Asn_hydroxyl_site"/>
</dbReference>
<dbReference type="SUPFAM" id="SSF57184">
    <property type="entry name" value="Growth factor receptor domain"/>
    <property type="match status" value="2"/>
</dbReference>
<keyword evidence="12" id="KW-0325">Glycoprotein</keyword>
<dbReference type="EMBL" id="CABD030067077">
    <property type="status" value="NOT_ANNOTATED_CDS"/>
    <property type="molecule type" value="Genomic_DNA"/>
</dbReference>
<feature type="domain" description="Ig-like" evidence="18">
    <location>
        <begin position="3282"/>
        <end position="3353"/>
    </location>
</feature>
<dbReference type="SUPFAM" id="SSF53300">
    <property type="entry name" value="vWA-like"/>
    <property type="match status" value="1"/>
</dbReference>
<gene>
    <name evidence="20" type="primary">HMCN2</name>
</gene>
<dbReference type="InterPro" id="IPR003599">
    <property type="entry name" value="Ig_sub"/>
</dbReference>
<dbReference type="FunFam" id="2.10.25.10:FF:000352">
    <property type="entry name" value="Hemicentin 1"/>
    <property type="match status" value="1"/>
</dbReference>
<dbReference type="GO" id="GO:0005886">
    <property type="term" value="C:plasma membrane"/>
    <property type="evidence" value="ECO:0000318"/>
    <property type="project" value="GO_Central"/>
</dbReference>
<feature type="domain" description="Ig-like" evidence="18">
    <location>
        <begin position="2542"/>
        <end position="2632"/>
    </location>
</feature>
<dbReference type="InterPro" id="IPR001881">
    <property type="entry name" value="EGF-like_Ca-bd_dom"/>
</dbReference>
<dbReference type="InterPro" id="IPR013098">
    <property type="entry name" value="Ig_I-set"/>
</dbReference>
<dbReference type="Ensembl" id="ENSGGOT00000010251.3">
    <property type="protein sequence ID" value="ENSGGOP00000009963.3"/>
    <property type="gene ID" value="ENSGGOG00000010199.3"/>
</dbReference>
<evidence type="ECO:0000313" key="20">
    <source>
        <dbReference type="Ensembl" id="ENSGGOP00000009963.3"/>
    </source>
</evidence>
<feature type="domain" description="Ig-like" evidence="18">
    <location>
        <begin position="3007"/>
        <end position="3093"/>
    </location>
</feature>
<dbReference type="FunFam" id="2.40.155.10:FF:000002">
    <property type="entry name" value="Hemicentin 1"/>
    <property type="match status" value="1"/>
</dbReference>
<reference evidence="21" key="1">
    <citation type="submission" date="2011-05" db="EMBL/GenBank/DDBJ databases">
        <title>Insights into the evolution of the great apes provided by the gorilla genome.</title>
        <authorList>
            <person name="Scally A."/>
        </authorList>
    </citation>
    <scope>NUCLEOTIDE SEQUENCE [LARGE SCALE GENOMIC DNA]</scope>
</reference>
<dbReference type="Gene3D" id="3.40.50.410">
    <property type="entry name" value="von Willebrand factor, type A domain"/>
    <property type="match status" value="1"/>
</dbReference>
<dbReference type="GO" id="GO:0030424">
    <property type="term" value="C:axon"/>
    <property type="evidence" value="ECO:0000318"/>
    <property type="project" value="GO_Central"/>
</dbReference>
<dbReference type="InterPro" id="IPR049883">
    <property type="entry name" value="NOTCH1_EGF-like"/>
</dbReference>
<dbReference type="EMBL" id="CABD030067080">
    <property type="status" value="NOT_ANNOTATED_CDS"/>
    <property type="molecule type" value="Genomic_DNA"/>
</dbReference>
<dbReference type="PANTHER" id="PTHR45080:SF28">
    <property type="entry name" value="HEMICENTIN-2"/>
    <property type="match status" value="1"/>
</dbReference>
<feature type="domain" description="EGF-like" evidence="17">
    <location>
        <begin position="4133"/>
        <end position="4173"/>
    </location>
</feature>
<dbReference type="PROSITE" id="PS01187">
    <property type="entry name" value="EGF_CA"/>
    <property type="match status" value="2"/>
</dbReference>
<evidence type="ECO:0000256" key="13">
    <source>
        <dbReference type="ARBA" id="ARBA00023319"/>
    </source>
</evidence>
<keyword evidence="10" id="KW-0106">Calcium</keyword>
<dbReference type="FunFam" id="2.60.40.10:FF:000279">
    <property type="entry name" value="Hemicentin 1"/>
    <property type="match status" value="2"/>
</dbReference>
<feature type="domain" description="Nidogen G2 beta-barrel" evidence="19">
    <location>
        <begin position="3897"/>
        <end position="4119"/>
    </location>
</feature>
<name>G3R3X9_GORGO</name>
<dbReference type="EMBL" id="CABD030067082">
    <property type="status" value="NOT_ANNOTATED_CDS"/>
    <property type="molecule type" value="Genomic_DNA"/>
</dbReference>
<keyword evidence="21" id="KW-1185">Reference proteome</keyword>
<dbReference type="InterPro" id="IPR000742">
    <property type="entry name" value="EGF"/>
</dbReference>
<feature type="domain" description="Ig-like" evidence="18">
    <location>
        <begin position="3536"/>
        <end position="3623"/>
    </location>
</feature>
<dbReference type="FunFam" id="2.60.40.10:FF:000594">
    <property type="entry name" value="Hemicentin 1"/>
    <property type="match status" value="1"/>
</dbReference>
<keyword evidence="13" id="KW-0393">Immunoglobulin domain</keyword>
<evidence type="ECO:0000313" key="21">
    <source>
        <dbReference type="Proteomes" id="UP000001519"/>
    </source>
</evidence>
<dbReference type="Pfam" id="PF07474">
    <property type="entry name" value="G2F"/>
    <property type="match status" value="1"/>
</dbReference>
<dbReference type="GO" id="GO:0043025">
    <property type="term" value="C:neuronal cell body"/>
    <property type="evidence" value="ECO:0000318"/>
    <property type="project" value="GO_Central"/>
</dbReference>
<dbReference type="FunFam" id="2.60.40.10:FF:002179">
    <property type="entry name" value="Hemicentin 2"/>
    <property type="match status" value="1"/>
</dbReference>
<feature type="domain" description="Ig-like" evidence="18">
    <location>
        <begin position="1769"/>
        <end position="1858"/>
    </location>
</feature>
<evidence type="ECO:0000256" key="5">
    <source>
        <dbReference type="ARBA" id="ARBA00022530"/>
    </source>
</evidence>
<dbReference type="PROSITE" id="PS50993">
    <property type="entry name" value="NIDOGEN_G2"/>
    <property type="match status" value="1"/>
</dbReference>
<dbReference type="FunFam" id="2.60.40.10:FF:000130">
    <property type="entry name" value="Hemicentin 1"/>
    <property type="match status" value="4"/>
</dbReference>
<feature type="domain" description="Ig-like" evidence="18">
    <location>
        <begin position="941"/>
        <end position="1030"/>
    </location>
</feature>
<dbReference type="FunFam" id="2.60.40.10:FF:002450">
    <property type="entry name" value="HMCN2 isoform 3"/>
    <property type="match status" value="1"/>
</dbReference>
<dbReference type="Gene3D" id="2.10.25.10">
    <property type="entry name" value="Laminin"/>
    <property type="match status" value="6"/>
</dbReference>
<dbReference type="PROSITE" id="PS00010">
    <property type="entry name" value="ASX_HYDROXYL"/>
    <property type="match status" value="3"/>
</dbReference>
<dbReference type="InterPro" id="IPR003598">
    <property type="entry name" value="Ig_sub2"/>
</dbReference>
<feature type="chain" id="PRO_5014132740" description="Hemicentin-2" evidence="16">
    <location>
        <begin position="22"/>
        <end position="4565"/>
    </location>
</feature>
<dbReference type="FunFam" id="2.10.25.10:FF:000715">
    <property type="entry name" value="Hemicentin 2"/>
    <property type="match status" value="1"/>
</dbReference>
<dbReference type="SMART" id="SM00179">
    <property type="entry name" value="EGF_CA"/>
    <property type="match status" value="6"/>
</dbReference>
<dbReference type="PROSITE" id="PS50026">
    <property type="entry name" value="EGF_3"/>
    <property type="match status" value="3"/>
</dbReference>
<reference evidence="20 21" key="2">
    <citation type="journal article" date="2012" name="Nature">
        <title>Insights into hominid evolution from the gorilla genome sequence.</title>
        <authorList>
            <person name="Scally A."/>
            <person name="Dutheil J.Y."/>
            <person name="Hillier L.W."/>
            <person name="Jordan G.E."/>
            <person name="Goodhead I."/>
            <person name="Herrero J."/>
            <person name="Hobolth A."/>
            <person name="Lappalainen T."/>
            <person name="Mailund T."/>
            <person name="Marques-Bonet T."/>
            <person name="McCarthy S."/>
            <person name="Montgomery S.H."/>
            <person name="Schwalie P.C."/>
            <person name="Tang Y.A."/>
            <person name="Ward M.C."/>
            <person name="Xue Y."/>
            <person name="Yngvadottir B."/>
            <person name="Alkan C."/>
            <person name="Andersen L.N."/>
            <person name="Ayub Q."/>
            <person name="Ball E.V."/>
            <person name="Beal K."/>
            <person name="Bradley B.J."/>
            <person name="Chen Y."/>
            <person name="Clee C.M."/>
            <person name="Fitzgerald S."/>
            <person name="Graves T.A."/>
            <person name="Gu Y."/>
            <person name="Heath P."/>
            <person name="Heger A."/>
            <person name="Karakoc E."/>
            <person name="Kolb-Kokocinski A."/>
            <person name="Laird G.K."/>
            <person name="Lunter G."/>
            <person name="Meader S."/>
            <person name="Mort M."/>
            <person name="Mullikin J.C."/>
            <person name="Munch K."/>
            <person name="O'Connor T.D."/>
            <person name="Phillips A.D."/>
            <person name="Prado-Martinez J."/>
            <person name="Rogers A.S."/>
            <person name="Sajjadian S."/>
            <person name="Schmidt D."/>
            <person name="Shaw K."/>
            <person name="Simpson J.T."/>
            <person name="Stenson P.D."/>
            <person name="Turner D.J."/>
            <person name="Vigilant L."/>
            <person name="Vilella A.J."/>
            <person name="Whitener W."/>
            <person name="Zhu B."/>
            <person name="Cooper D.N."/>
            <person name="de Jong P."/>
            <person name="Dermitzakis E.T."/>
            <person name="Eichler E.E."/>
            <person name="Flicek P."/>
            <person name="Goldman N."/>
            <person name="Mundy N.I."/>
            <person name="Ning Z."/>
            <person name="Odom D.T."/>
            <person name="Ponting C.P."/>
            <person name="Quail M.A."/>
            <person name="Ryder O.A."/>
            <person name="Searle S.M."/>
            <person name="Warren W.C."/>
            <person name="Wilson R.K."/>
            <person name="Schierup M.H."/>
            <person name="Rogers J."/>
            <person name="Tyler-Smith C."/>
            <person name="Durbin R."/>
        </authorList>
    </citation>
    <scope>NUCLEOTIDE SEQUENCE [LARGE SCALE GENOMIC DNA]</scope>
</reference>
<evidence type="ECO:0000256" key="14">
    <source>
        <dbReference type="ARBA" id="ARBA00072384"/>
    </source>
</evidence>
<dbReference type="FunFam" id="2.10.25.10:FF:000385">
    <property type="entry name" value="Hemicentin 1"/>
    <property type="match status" value="1"/>
</dbReference>
<evidence type="ECO:0000256" key="9">
    <source>
        <dbReference type="ARBA" id="ARBA00022737"/>
    </source>
</evidence>
<dbReference type="Pfam" id="PF12662">
    <property type="entry name" value="cEGF"/>
    <property type="match status" value="1"/>
</dbReference>
<dbReference type="GO" id="GO:0030054">
    <property type="term" value="C:cell junction"/>
    <property type="evidence" value="ECO:0007669"/>
    <property type="project" value="Ensembl"/>
</dbReference>
<dbReference type="SMART" id="SM00409">
    <property type="entry name" value="IG"/>
    <property type="match status" value="38"/>
</dbReference>
<feature type="domain" description="Ig-like" evidence="18">
    <location>
        <begin position="1315"/>
        <end position="1392"/>
    </location>
</feature>
<dbReference type="InterPro" id="IPR018097">
    <property type="entry name" value="EGF_Ca-bd_CS"/>
</dbReference>
<feature type="domain" description="Ig-like" evidence="18">
    <location>
        <begin position="3808"/>
        <end position="3895"/>
    </location>
</feature>
<dbReference type="Pfam" id="PF23560">
    <property type="entry name" value="GBD_Hemicentin"/>
    <property type="match status" value="1"/>
</dbReference>
<dbReference type="GO" id="GO:0008046">
    <property type="term" value="F:axon guidance receptor activity"/>
    <property type="evidence" value="ECO:0000318"/>
    <property type="project" value="GO_Central"/>
</dbReference>
<dbReference type="SUPFAM" id="SSF57196">
    <property type="entry name" value="EGF/Laminin"/>
    <property type="match status" value="1"/>
</dbReference>
<dbReference type="GO" id="GO:0005509">
    <property type="term" value="F:calcium ion binding"/>
    <property type="evidence" value="ECO:0007669"/>
    <property type="project" value="InterPro"/>
</dbReference>
<evidence type="ECO:0000256" key="8">
    <source>
        <dbReference type="ARBA" id="ARBA00022729"/>
    </source>
</evidence>
<dbReference type="FunFam" id="2.60.40.10:FF:001980">
    <property type="entry name" value="Hemicentin 2"/>
    <property type="match status" value="1"/>
</dbReference>
<feature type="domain" description="Ig-like" evidence="18">
    <location>
        <begin position="848"/>
        <end position="934"/>
    </location>
</feature>
<feature type="signal peptide" evidence="16">
    <location>
        <begin position="1"/>
        <end position="21"/>
    </location>
</feature>
<keyword evidence="6 15" id="KW-0245">EGF-like domain</keyword>
<feature type="domain" description="Ig-like" evidence="18">
    <location>
        <begin position="1128"/>
        <end position="1219"/>
    </location>
</feature>
<feature type="domain" description="Ig-like" evidence="18">
    <location>
        <begin position="2244"/>
        <end position="2338"/>
    </location>
</feature>
<dbReference type="FunFam" id="2.60.40.10:FF:001415">
    <property type="entry name" value="Hemicentin 2"/>
    <property type="match status" value="1"/>
</dbReference>
<dbReference type="InterPro" id="IPR036465">
    <property type="entry name" value="vWFA_dom_sf"/>
</dbReference>
<feature type="domain" description="Ig-like" evidence="18">
    <location>
        <begin position="1399"/>
        <end position="1487"/>
    </location>
</feature>
<feature type="domain" description="Ig-like" evidence="18">
    <location>
        <begin position="2450"/>
        <end position="2537"/>
    </location>
</feature>
<evidence type="ECO:0000256" key="4">
    <source>
        <dbReference type="ARBA" id="ARBA00022525"/>
    </source>
</evidence>
<dbReference type="SUPFAM" id="SSF48726">
    <property type="entry name" value="Immunoglobulin"/>
    <property type="match status" value="38"/>
</dbReference>
<feature type="domain" description="Ig-like" evidence="18">
    <location>
        <begin position="1675"/>
        <end position="1764"/>
    </location>
</feature>
<dbReference type="GO" id="GO:0032154">
    <property type="term" value="C:cleavage furrow"/>
    <property type="evidence" value="ECO:0007669"/>
    <property type="project" value="UniProtKB-SubCell"/>
</dbReference>
<dbReference type="InterPro" id="IPR009030">
    <property type="entry name" value="Growth_fac_rcpt_cys_sf"/>
</dbReference>
<dbReference type="FunFam" id="2.60.40.10:FF:000503">
    <property type="entry name" value="Hemicentin 1"/>
    <property type="match status" value="2"/>
</dbReference>
<evidence type="ECO:0000256" key="2">
    <source>
        <dbReference type="ARBA" id="ARBA00004626"/>
    </source>
</evidence>
<dbReference type="CDD" id="cd00198">
    <property type="entry name" value="vWFA"/>
    <property type="match status" value="1"/>
</dbReference>
<dbReference type="InterPro" id="IPR036179">
    <property type="entry name" value="Ig-like_dom_sf"/>
</dbReference>
<dbReference type="FunCoup" id="G3R3X9">
    <property type="interactions" value="65"/>
</dbReference>
<feature type="domain" description="Ig-like" evidence="18">
    <location>
        <begin position="1035"/>
        <end position="1123"/>
    </location>
</feature>
<dbReference type="FunFam" id="2.60.40.10:FF:001348">
    <property type="entry name" value="Hemicentin 2"/>
    <property type="match status" value="2"/>
</dbReference>
<feature type="domain" description="Ig-like" evidence="18">
    <location>
        <begin position="2146"/>
        <end position="2237"/>
    </location>
</feature>
<keyword evidence="5" id="KW-0272">Extracellular matrix</keyword>
<feature type="domain" description="Ig-like" evidence="18">
    <location>
        <begin position="3098"/>
        <end position="3186"/>
    </location>
</feature>
<feature type="domain" description="Ig-like" evidence="18">
    <location>
        <begin position="1957"/>
        <end position="2045"/>
    </location>
</feature>
<feature type="domain" description="Ig-like" evidence="18">
    <location>
        <begin position="3447"/>
        <end position="3532"/>
    </location>
</feature>
<dbReference type="GO" id="GO:0050808">
    <property type="term" value="P:synapse organization"/>
    <property type="evidence" value="ECO:0000318"/>
    <property type="project" value="GO_Central"/>
</dbReference>
<dbReference type="SMART" id="SM00682">
    <property type="entry name" value="G2F"/>
    <property type="match status" value="1"/>
</dbReference>
<dbReference type="EMBL" id="CABD030067079">
    <property type="status" value="NOT_ANNOTATED_CDS"/>
    <property type="molecule type" value="Genomic_DNA"/>
</dbReference>
<feature type="domain" description="Ig-like" evidence="18">
    <location>
        <begin position="3191"/>
        <end position="3277"/>
    </location>
</feature>
<dbReference type="InterPro" id="IPR026823">
    <property type="entry name" value="cEGF"/>
</dbReference>
<dbReference type="FunFam" id="2.60.40.10:FF:001856">
    <property type="entry name" value="Hemicentin 2"/>
    <property type="match status" value="1"/>
</dbReference>
<organism evidence="20 21">
    <name type="scientific">Gorilla gorilla gorilla</name>
    <name type="common">Western lowland gorilla</name>
    <dbReference type="NCBI Taxonomy" id="9595"/>
    <lineage>
        <taxon>Eukaryota</taxon>
        <taxon>Metazoa</taxon>
        <taxon>Chordata</taxon>
        <taxon>Craniata</taxon>
        <taxon>Vertebrata</taxon>
        <taxon>Euteleostomi</taxon>
        <taxon>Mammalia</taxon>
        <taxon>Eutheria</taxon>
        <taxon>Euarchontoglires</taxon>
        <taxon>Primates</taxon>
        <taxon>Haplorrhini</taxon>
        <taxon>Catarrhini</taxon>
        <taxon>Hominidae</taxon>
        <taxon>Gorilla</taxon>
    </lineage>
</organism>
<feature type="domain" description="Ig-like" evidence="18">
    <location>
        <begin position="1863"/>
        <end position="1952"/>
    </location>
</feature>
<evidence type="ECO:0000256" key="3">
    <source>
        <dbReference type="ARBA" id="ARBA00022481"/>
    </source>
</evidence>
<dbReference type="Pfam" id="PF25106">
    <property type="entry name" value="VWA_4"/>
    <property type="match status" value="1"/>
</dbReference>
<dbReference type="FunFam" id="2.60.40.10:FF:001857">
    <property type="entry name" value="Hemicentin 2"/>
    <property type="match status" value="1"/>
</dbReference>
<feature type="domain" description="Ig-like" evidence="18">
    <location>
        <begin position="1222"/>
        <end position="1310"/>
    </location>
</feature>
<evidence type="ECO:0000256" key="12">
    <source>
        <dbReference type="ARBA" id="ARBA00023180"/>
    </source>
</evidence>
<feature type="domain" description="Ig-like" evidence="18">
    <location>
        <begin position="695"/>
        <end position="778"/>
    </location>
</feature>
<feature type="domain" description="Ig-like" evidence="18">
    <location>
        <begin position="2636"/>
        <end position="2724"/>
    </location>
</feature>
<dbReference type="FunFam" id="2.60.40.10:FF:001984">
    <property type="entry name" value="Hemicentin 2"/>
    <property type="match status" value="1"/>
</dbReference>
<dbReference type="InterPro" id="IPR009017">
    <property type="entry name" value="GFP"/>
</dbReference>
<dbReference type="eggNOG" id="KOG4475">
    <property type="taxonomic scope" value="Eukaryota"/>
</dbReference>
<evidence type="ECO:0000256" key="11">
    <source>
        <dbReference type="ARBA" id="ARBA00023157"/>
    </source>
</evidence>
<accession>G3R3X9</accession>
<keyword evidence="3" id="KW-0488">Methylation</keyword>
<dbReference type="FunFam" id="2.60.40.10:FF:000706">
    <property type="entry name" value="Hemicentin 1"/>
    <property type="match status" value="1"/>
</dbReference>
<dbReference type="SMART" id="SM00181">
    <property type="entry name" value="EGF"/>
    <property type="match status" value="6"/>
</dbReference>
<dbReference type="InterPro" id="IPR007110">
    <property type="entry name" value="Ig-like_dom"/>
</dbReference>
<feature type="domain" description="Ig-like" evidence="18">
    <location>
        <begin position="780"/>
        <end position="843"/>
    </location>
</feature>
<feature type="domain" description="Ig-like" evidence="18">
    <location>
        <begin position="1490"/>
        <end position="1579"/>
    </location>
</feature>
<keyword evidence="8 16" id="KW-0732">Signal</keyword>
<dbReference type="FunFam" id="2.60.40.10:FF:001858">
    <property type="entry name" value="Hemicentin 2"/>
    <property type="match status" value="1"/>
</dbReference>
<protein>
    <recommendedName>
        <fullName evidence="14">Hemicentin-2</fullName>
    </recommendedName>
</protein>
<dbReference type="FunFam" id="2.10.25.10:FF:000371">
    <property type="entry name" value="Hemicentin 1"/>
    <property type="match status" value="1"/>
</dbReference>
<dbReference type="InterPro" id="IPR050958">
    <property type="entry name" value="Cell_Adh-Cytoskel_Orgn"/>
</dbReference>
<dbReference type="SUPFAM" id="SSF54511">
    <property type="entry name" value="GFP-like"/>
    <property type="match status" value="1"/>
</dbReference>
<keyword evidence="9" id="KW-0677">Repeat</keyword>
<dbReference type="InterPro" id="IPR056475">
    <property type="entry name" value="GBD_Hemicentin/VWA7"/>
</dbReference>
<dbReference type="HOGENOM" id="CLU_006293_0_0_1"/>
<evidence type="ECO:0000256" key="16">
    <source>
        <dbReference type="SAM" id="SignalP"/>
    </source>
</evidence>
<dbReference type="Pfam" id="PF07679">
    <property type="entry name" value="I-set"/>
    <property type="match status" value="30"/>
</dbReference>
<evidence type="ECO:0000259" key="18">
    <source>
        <dbReference type="PROSITE" id="PS50835"/>
    </source>
</evidence>
<dbReference type="FunFam" id="2.60.40.10:FF:001985">
    <property type="entry name" value="Hemicentin 2"/>
    <property type="match status" value="1"/>
</dbReference>
<keyword evidence="7" id="KW-0716">Sensory transduction</keyword>
<feature type="domain" description="Ig-like" evidence="18">
    <location>
        <begin position="2917"/>
        <end position="3002"/>
    </location>
</feature>
<sequence length="4565" mass="489400">MPGAPLLRLLTAVSAAVAVAGAPGTVMPPTTGHATLAFVFDVTGSMWDELMQVIDGASRILERSLSRRSQAIANYALVPFRDPDIGPVTLTADPTVFQRELRELYVQGGGDCPEMSVGAIKAAVEVANPGSFIYVFSDARAKDYHKKEELLRLLQVKQSQVVFVLTGDCGDRTHPGYLAYEEIAATSSGQVFHLDKQQVTEVLKWVESAIQASKVHLLSTDHEEEGEHTWRLPFDPSLKEVTISLSGPGPEIEVQDPLGRILQEDEGLNVLLNIPDSAKVVAFKPEHPGLWSIKVYSSGRHSVRITGVSNIDFRAGFSTQPLLDLNHTLEWPLQGVPISLVINSTGLKAPGRLDSVELAQSSGKPLLTLPTKPLSNGSTHQLWGGPPFHTPKERFYLKVKGKDHEGNPLLRVSGVSYSGVAPGAPLVSMAPRIHGYLHQPLLVSCSVHSALPFRLQLRRGEARLGEERHFQESGNSSWEILRASKAEEGTYECTAVSRAGTGRAKAQIVVTDPPPQLVPAPNVTVSPGETAVLSCRVLGEAPYNLTWVRDWRVLPASTGRVAQLADLSLEISGIIPTDGGRYQCVASNANGVTKASVWLLVREAPQVSIHTSSQHFSQGVEVKVSCSASGYPTPHISWSRESQALQEDSRIHVDAQGTLIIQGVAPEDAGNYSCQATNEVGTDQETVTLYYTDPPSVSAVNAVVLVAVGEEAVLVCEASGVPPPRVIWYRGGLEMILAPEGSSSGKLRIPVAQERDAGTYTCRAVNELGDASAEIQLAVGRTPKPQVTWRKGPSSEPLHGQPGVAVLEEGSLFLASVSPADSGDYECQATNEVGSASRRAKLVVYVPPSIREDGRKANVSGMAGQSLTLECDANGFPVPEIVWLKDAQLIPKVGGHRLLDEGQSLHFPRIQEGDSGLYSCRAENQAGTAQRDFHLLVLTPPSVLGAGAAQEVLGLAGADVELQCWTSGVPTPQVEWTKDRQPVLPGGPHLQVQGDGQVLRITGSHVGDEGRYQCVAFSPAGQQARDFQLRVHAPPTIWGSNETGEVAVMEDHLVQLLCEARGVPTPNITWFKDGALLPTSTKVVYTRGGRQLQLGRAQSSDAGVYTCKASNAVGAAKKATRLDVYVPPTIEGAGGRPYVVKAVAGRPVALECVARGHPPPTLSWHHEGLPVAESNESRLETGGSVLRLESPGEASSGLYSCVASSPAGEAVLQYSVEVQVPPQLLVAQGLGQVTTIVGQPLELPCQASGSPVPTIQWLQNGRPAEELAGVQVASQGTTLHIDHVELDHSGLFACQATNEAGTAGAEVEVSVHEFPSVSITGGENITALFLQPVTLQCIGDGVPTPSLRWWKDGVALAAFGGNLQIEKADLRDEGIYTCAATNLAGESKREVALKVLVPPNIEPGPVNKAVLENASVTLECLASGVPPPDVSWFKGHQPVSSWMGVTVSMDGRVLRIEQAQLSDAGSYRCVASNVAGSTELRYGLRVNVPPRITLPPSLPGPVLVNTPVRLTCNATGAPSPTLMWLKDGNPVSPAGTPGLQVFPGGRVLTLASARASDSGRYSCVAVSAVGEDRQDVVLQVHMPPSILGEELNVSVVANESVALECQSHAMPPPVLSWWKDGRPLEPRPGVHLSADKALLQVDRADVWDAGHYTCEALNQAGRSEKHYNLNVWVAPVFPSRESHTLTVREGHPTRLSCECRGVPFPKISWRKDGQPLPREGAGLQQVSAVGRLLYLGQAQLAQEGTYTCECSNVAGNSSQDLQLEVHVPPQIAGPRELPTQVSVVQDGVATLECNATGKPPPTVTWERDGQPMGAELGLQLQNQGQSLHVERAQAAHAGRYSCVAKNLAGRAERKFELSVLVPPELTGDLDPLTNITAALHSPLTLLCEATGIPPPAIRWFRGEEPVSPGKDTYLLAGGWMLKMTQTQEQDSGLYSCLASNEAGEARRNFSVEVLVPPSIENEDLEEVIKVLEGQTAHLMCNVTGHPQPKLTWFKDGRPLARGDAHHISPDGVLLQVLQANLSSAGHYSCIAANAVGEKTKHFQLSVLLAPTILGGAEDSADEEVTVTVNNPISLICEALAFPSPNITWMKDGAPFEASRNIQLLPGTHGLQILNAQKEDAGQYTCVVTNELGEAMKNYHVEVLIPPSISKDDPLGEVGVKEVKTKVNSTLTLECESWAVPPPTIRWYKDGQPVTPSSRLQVLGEGRLLQIQPTQVSDSGRYLCVATNVAGEDDQDFNVLIQVPPMFQKVGDFSAAFEILSREEEARGGVTEYREIVENNPAYLYCDTNAIPPPDLTWYREDQPLSAGDGVSVLQGGRVLQIPLVRAEDAGRYSCKASNEVGEDWLHYELLVLTPPVILGDTEELVEEVTVNASSTISLQCPALGNPVPTISWLQNGLPFSPSPRLQVLEDGQVLQVSTAEVADAASYMCVAENQAGSAEKLFTLRVQVPPRIAGLDLEQVTAILNSSVSLPCDVHAHPNPEVTWYKDSQALSLGEEVFLLPGTHTLQLGRARLSDSGMYTCEALNAAGRDQKLVQLSVLVPPAFRQAPSGPQDAVLVRVGDKAVLSCETDALPEPTVTWYKDGQPLVLAQQTQALRGGQRLEIQEAQVSDKGLYSCKVSNVAGEAVRTFTLTVQVPPTFENPKTETVSQVAGSPLVLTCDVSGVPAPTVTWLKDRMPVESSAVHGVVSRGGRLQLSRLQPAQAGTYTCVAENTQAEARKDFVVAVLVAPRIRSSGVAQEHHVLEGQEVRLDCEADGQPPPDVAWLKDGSPLGQDMGPHLRFYLDGGSLVLKGLRASDAGAYTCVAHNPAGEDARLHTVNVLVPPTIEQGADGSGTLVSRPGELVTMVCPVRGSPPIHVSWLKDGLPLPLSQRTLLHGSGHTLRISKVQLADAGIFTCVAASPAGVADRNFTLQVQVPPVLEPVEFQNDVVVVRGSLVELSCEAQGVPLPFVSWMKDGEPLLSQSLEQGPSLQLEAVGADDSGTYSCVAVSEAGEARRHFQLTVMEPPHIEDSGQPTELSLTPGAPMELLCDAQGTPQPNITWHKNGQALTRLENSSRATRVLRVENVQVRDAGLYTCLAESPAGAIEKSFRVRVQAPPNIVGPRGPRFVVGLAPGQLVLECSVEAEPAPKITWHRDGIVLQEDAHTQFPERGRFLQLQALSTADSGDYSCTARNAAGSTSVAFRVEIHTVPTIRSGPPAVNVSVNQTALLPCQADGVPAPLVSWRKDRVPLDPRSPRFEILPEGSLRIQPVLAQDAGHYLCLASNSAGSDRQGRDLRVLALLPCEASGSPKPLVVWRKDGQKLDFRLQQGAYRLLPSNALLLTAPGPQDSAQFECVVSNEVGEAHRLYQVTVHVPPTIADDQTDFTVTMMAPVVLTCHSTGIPAPTVSWSKAGAQLGARGSGYRVSPSGALEIGQALPIHAGRYTCSARNSAGVAHKHVFLTVQASPVVKPLPSVVRAVAEEEVMLPCEASGIPRPTITWQKEGLNVATGVSTQVLPGGQLRIAHASPEDAGNYLCIAKNSAGSAMGKTRLVVQVPPVIENGPPDLSTTEGSHAFLPCKARGSPEPNITWDKDGQPVSGAEGKFTIQPSGELLVKNLEGQDAGTYTCTAENAVGRARRRVHLTILALPVFTTLPGDRSLRLGDRLWLHCAARGSPTPRIGWTVNDRPVTEGVSEQDGGSTLQRAAVSREDSGTYVCWAENRVGRTQAVSFVHVKEAPVLQGEAFSYLVEPVGGSIQLDCVVRGDPVPDIRWIKDGLPLRGSHLRHQLQNGSLTIRRTERDDAGQYQCLAENEMGVAKKVVILVLQSAPVFQVEPQDMTVRSGDDVALRCQATGEPTPTIEWLQAGQPLRASRRLRTLPDGSLWLENVETGDAGTYDCVAHNLLGSATARVFLVVRGEPQGSWGSMTGVINGRKFGVATLNTSVMQEAHSGVSSIHSSIRHVPANVGPLMRVLLVTIAPIYWALARESGEALNGHSLTGGRFRQESHVEFATGELLTMTQVAQGLDPDGLLLLDVVVNGVVPESLADTDLQVQDFEEHYVQTGPGQLFVGSTQRFFQGSLPSFLRCNHSIQYNAARGPQPQLVQHLRASAISSAFDPEAEALRFQLTTALQAEENEVGCPEGFELDSQGAFCVDRDECSGGPSPCSHACLNAPGRFSCTCPTGFALAWDDRNCRDVDECAWDAHLCREGQLCVNLLGSYRCLPDCGPGFRVAADGAGCEDVDECLEGLDDCHYNQLCENTPGGHRCSCPRGYRMQGPSLPCLDVNECLQLPKACAYQCHNLQGSYRCLCPPGQTLLRDGKACTSLERNGQNVTTVSHRGPLLPWLRPWASIPGTSYHAWVSLRPGPMALSSVGRAWCPPGFIRQNGVCTDLDECRMRNLCQHACRNTEGSYQCLCPTGYRLLPSGKNCQDINECEEESIECGPGQMCFNTRGSYQCVDTPCPATYRQGPSPGTCFRRCSQDCGTGGPSTLQYRLLPLPLGVRAHHDVARLTAFSEAGVPANRTELSMLEPDPRSPFALRPLRAGLGAVYTRRALTRAGLYRLTVRAAAPRHQSVFVLLIAVSPYPY</sequence>
<dbReference type="EMBL" id="CABD030067081">
    <property type="status" value="NOT_ANNOTATED_CDS"/>
    <property type="molecule type" value="Genomic_DNA"/>
</dbReference>
<dbReference type="FunFam" id="2.60.40.10:FF:001855">
    <property type="entry name" value="Hemicentin 2"/>
    <property type="match status" value="1"/>
</dbReference>
<proteinExistence type="predicted"/>
<dbReference type="PROSITE" id="PS01186">
    <property type="entry name" value="EGF_2"/>
    <property type="match status" value="2"/>
</dbReference>
<feature type="domain" description="EGF-like" evidence="17">
    <location>
        <begin position="4369"/>
        <end position="4408"/>
    </location>
</feature>
<dbReference type="InterPro" id="IPR013783">
    <property type="entry name" value="Ig-like_fold"/>
</dbReference>
<dbReference type="GO" id="GO:0007156">
    <property type="term" value="P:homophilic cell adhesion via plasma membrane adhesion molecules"/>
    <property type="evidence" value="ECO:0000318"/>
    <property type="project" value="GO_Central"/>
</dbReference>
<evidence type="ECO:0000256" key="1">
    <source>
        <dbReference type="ARBA" id="ARBA00004498"/>
    </source>
</evidence>
<dbReference type="GO" id="GO:0005938">
    <property type="term" value="C:cell cortex"/>
    <property type="evidence" value="ECO:0007669"/>
    <property type="project" value="Ensembl"/>
</dbReference>
<evidence type="ECO:0000256" key="7">
    <source>
        <dbReference type="ARBA" id="ARBA00022606"/>
    </source>
</evidence>
<dbReference type="Gene3D" id="2.60.40.10">
    <property type="entry name" value="Immunoglobulins"/>
    <property type="match status" value="38"/>
</dbReference>